<feature type="active site" evidence="5">
    <location>
        <position position="304"/>
    </location>
</feature>
<dbReference type="CDD" id="cd06097">
    <property type="entry name" value="Aspergillopepsin_like"/>
    <property type="match status" value="1"/>
</dbReference>
<evidence type="ECO:0000256" key="6">
    <source>
        <dbReference type="RuleBase" id="RU000454"/>
    </source>
</evidence>
<feature type="compositionally biased region" description="Polar residues" evidence="7">
    <location>
        <begin position="26"/>
        <end position="49"/>
    </location>
</feature>
<evidence type="ECO:0000256" key="8">
    <source>
        <dbReference type="SAM" id="SignalP"/>
    </source>
</evidence>
<accession>A0A9P8WG56</accession>
<evidence type="ECO:0000313" key="10">
    <source>
        <dbReference type="EMBL" id="KAH6896878.1"/>
    </source>
</evidence>
<dbReference type="Gene3D" id="2.40.70.10">
    <property type="entry name" value="Acid Proteases"/>
    <property type="match status" value="2"/>
</dbReference>
<dbReference type="AlphaFoldDB" id="A0A9P8WG56"/>
<proteinExistence type="inferred from homology"/>
<evidence type="ECO:0000256" key="5">
    <source>
        <dbReference type="PIRSR" id="PIRSR601461-1"/>
    </source>
</evidence>
<dbReference type="Proteomes" id="UP000777438">
    <property type="component" value="Unassembled WGS sequence"/>
</dbReference>
<evidence type="ECO:0000256" key="3">
    <source>
        <dbReference type="ARBA" id="ARBA00022750"/>
    </source>
</evidence>
<keyword evidence="4 6" id="KW-0378">Hydrolase</keyword>
<name>A0A9P8WG56_9HYPO</name>
<dbReference type="InterPro" id="IPR001461">
    <property type="entry name" value="Aspartic_peptidase_A1"/>
</dbReference>
<sequence length="430" mass="47816">MRSLVLLIPLLAGLATALVSPRHAARSTSKFPPPGKSTSSFSVPVSKTQASKRDFPREWAAARQKWGKVIPGDVLSTFGLLDDDGLVDVKPLGSDDIYIADIEIGNPPQTLKMAFDTGSADMWVQSSDTVYRTNTDGPWAPQYRPHASNTSHAVEDAEWQVAYMDGTHANGVVYFDTVRMAGFELFDAPVQSAEIVSPRFERETELSGIMGFAKSLSSNIEPPLPSFLDRLRPLLDNPVISVDLRRNASGIFDFGHLNASRGSDNITWMETNPDSPHWDVTFKLTAWTGNRRVWWEHEFEATIDTGTTLMFMPPDLASMYWYDVPGMRVDPRLHDAFTFPCNLANGLPDLLFKLPGEGTDDEEHVVTIPGPYLNYGPVEDDPEYCWGGMQSAEDMEVTIFGDVMLKALLVAFDLENHRVGFANKHLEDLE</sequence>
<protein>
    <submittedName>
        <fullName evidence="10">Aspartic peptidase domain-containing protein</fullName>
    </submittedName>
</protein>
<feature type="active site" evidence="5">
    <location>
        <position position="116"/>
    </location>
</feature>
<comment type="caution">
    <text evidence="10">The sequence shown here is derived from an EMBL/GenBank/DDBJ whole genome shotgun (WGS) entry which is preliminary data.</text>
</comment>
<dbReference type="PANTHER" id="PTHR47966:SF2">
    <property type="entry name" value="ASPERGILLOPEPSIN-1-RELATED"/>
    <property type="match status" value="1"/>
</dbReference>
<keyword evidence="11" id="KW-1185">Reference proteome</keyword>
<feature type="domain" description="Peptidase A1" evidence="9">
    <location>
        <begin position="98"/>
        <end position="422"/>
    </location>
</feature>
<gene>
    <name evidence="10" type="ORF">B0T10DRAFT_556732</name>
</gene>
<evidence type="ECO:0000256" key="1">
    <source>
        <dbReference type="ARBA" id="ARBA00007447"/>
    </source>
</evidence>
<evidence type="ECO:0000259" key="9">
    <source>
        <dbReference type="PROSITE" id="PS51767"/>
    </source>
</evidence>
<dbReference type="InterPro" id="IPR001969">
    <property type="entry name" value="Aspartic_peptidase_AS"/>
</dbReference>
<keyword evidence="8" id="KW-0732">Signal</keyword>
<feature type="signal peptide" evidence="8">
    <location>
        <begin position="1"/>
        <end position="17"/>
    </location>
</feature>
<feature type="chain" id="PRO_5040126779" evidence="8">
    <location>
        <begin position="18"/>
        <end position="430"/>
    </location>
</feature>
<keyword evidence="2 6" id="KW-0645">Protease</keyword>
<dbReference type="PANTHER" id="PTHR47966">
    <property type="entry name" value="BETA-SITE APP-CLEAVING ENZYME, ISOFORM A-RELATED"/>
    <property type="match status" value="1"/>
</dbReference>
<reference evidence="10 11" key="1">
    <citation type="journal article" date="2021" name="Nat. Commun.">
        <title>Genetic determinants of endophytism in the Arabidopsis root mycobiome.</title>
        <authorList>
            <person name="Mesny F."/>
            <person name="Miyauchi S."/>
            <person name="Thiergart T."/>
            <person name="Pickel B."/>
            <person name="Atanasova L."/>
            <person name="Karlsson M."/>
            <person name="Huettel B."/>
            <person name="Barry K.W."/>
            <person name="Haridas S."/>
            <person name="Chen C."/>
            <person name="Bauer D."/>
            <person name="Andreopoulos W."/>
            <person name="Pangilinan J."/>
            <person name="LaButti K."/>
            <person name="Riley R."/>
            <person name="Lipzen A."/>
            <person name="Clum A."/>
            <person name="Drula E."/>
            <person name="Henrissat B."/>
            <person name="Kohler A."/>
            <person name="Grigoriev I.V."/>
            <person name="Martin F.M."/>
            <person name="Hacquard S."/>
        </authorList>
    </citation>
    <scope>NUCLEOTIDE SEQUENCE [LARGE SCALE GENOMIC DNA]</scope>
    <source>
        <strain evidence="10 11">MPI-CAGE-CH-0241</strain>
    </source>
</reference>
<dbReference type="PRINTS" id="PR00792">
    <property type="entry name" value="PEPSIN"/>
</dbReference>
<dbReference type="EMBL" id="JAGPYM010000003">
    <property type="protein sequence ID" value="KAH6896878.1"/>
    <property type="molecule type" value="Genomic_DNA"/>
</dbReference>
<dbReference type="PROSITE" id="PS00141">
    <property type="entry name" value="ASP_PROTEASE"/>
    <property type="match status" value="1"/>
</dbReference>
<evidence type="ECO:0000256" key="7">
    <source>
        <dbReference type="SAM" id="MobiDB-lite"/>
    </source>
</evidence>
<feature type="region of interest" description="Disordered" evidence="7">
    <location>
        <begin position="25"/>
        <end position="49"/>
    </location>
</feature>
<comment type="similarity">
    <text evidence="1 6">Belongs to the peptidase A1 family.</text>
</comment>
<keyword evidence="3 6" id="KW-0064">Aspartyl protease</keyword>
<dbReference type="Pfam" id="PF00026">
    <property type="entry name" value="Asp"/>
    <property type="match status" value="1"/>
</dbReference>
<dbReference type="OrthoDB" id="2747330at2759"/>
<dbReference type="InterPro" id="IPR034163">
    <property type="entry name" value="Aspergillopepsin-like_cat_dom"/>
</dbReference>
<dbReference type="GO" id="GO:0006508">
    <property type="term" value="P:proteolysis"/>
    <property type="evidence" value="ECO:0007669"/>
    <property type="project" value="UniProtKB-KW"/>
</dbReference>
<dbReference type="InterPro" id="IPR033121">
    <property type="entry name" value="PEPTIDASE_A1"/>
</dbReference>
<evidence type="ECO:0000313" key="11">
    <source>
        <dbReference type="Proteomes" id="UP000777438"/>
    </source>
</evidence>
<organism evidence="10 11">
    <name type="scientific">Thelonectria olida</name>
    <dbReference type="NCBI Taxonomy" id="1576542"/>
    <lineage>
        <taxon>Eukaryota</taxon>
        <taxon>Fungi</taxon>
        <taxon>Dikarya</taxon>
        <taxon>Ascomycota</taxon>
        <taxon>Pezizomycotina</taxon>
        <taxon>Sordariomycetes</taxon>
        <taxon>Hypocreomycetidae</taxon>
        <taxon>Hypocreales</taxon>
        <taxon>Nectriaceae</taxon>
        <taxon>Thelonectria</taxon>
    </lineage>
</organism>
<evidence type="ECO:0000256" key="2">
    <source>
        <dbReference type="ARBA" id="ARBA00022670"/>
    </source>
</evidence>
<evidence type="ECO:0000256" key="4">
    <source>
        <dbReference type="ARBA" id="ARBA00022801"/>
    </source>
</evidence>
<dbReference type="SUPFAM" id="SSF50630">
    <property type="entry name" value="Acid proteases"/>
    <property type="match status" value="1"/>
</dbReference>
<dbReference type="InterPro" id="IPR021109">
    <property type="entry name" value="Peptidase_aspartic_dom_sf"/>
</dbReference>
<dbReference type="PROSITE" id="PS51767">
    <property type="entry name" value="PEPTIDASE_A1"/>
    <property type="match status" value="1"/>
</dbReference>
<dbReference type="GO" id="GO:0004190">
    <property type="term" value="F:aspartic-type endopeptidase activity"/>
    <property type="evidence" value="ECO:0007669"/>
    <property type="project" value="UniProtKB-KW"/>
</dbReference>